<dbReference type="InterPro" id="IPR036390">
    <property type="entry name" value="WH_DNA-bd_sf"/>
</dbReference>
<name>A0A919L2P4_9ACTN</name>
<dbReference type="InterPro" id="IPR005650">
    <property type="entry name" value="BlaI_family"/>
</dbReference>
<keyword evidence="7" id="KW-1185">Reference proteome</keyword>
<evidence type="ECO:0000256" key="5">
    <source>
        <dbReference type="SAM" id="MobiDB-lite"/>
    </source>
</evidence>
<evidence type="ECO:0000313" key="6">
    <source>
        <dbReference type="EMBL" id="GHH82675.1"/>
    </source>
</evidence>
<dbReference type="Proteomes" id="UP000617734">
    <property type="component" value="Unassembled WGS sequence"/>
</dbReference>
<evidence type="ECO:0000256" key="1">
    <source>
        <dbReference type="ARBA" id="ARBA00011046"/>
    </source>
</evidence>
<evidence type="ECO:0000256" key="3">
    <source>
        <dbReference type="ARBA" id="ARBA00023125"/>
    </source>
</evidence>
<comment type="similarity">
    <text evidence="1">Belongs to the BlaI transcriptional regulatory family.</text>
</comment>
<dbReference type="EMBL" id="BNBO01000060">
    <property type="protein sequence ID" value="GHH82675.1"/>
    <property type="molecule type" value="Genomic_DNA"/>
</dbReference>
<evidence type="ECO:0008006" key="8">
    <source>
        <dbReference type="Google" id="ProtNLM"/>
    </source>
</evidence>
<proteinExistence type="inferred from homology"/>
<protein>
    <recommendedName>
        <fullName evidence="8">CopY family transcriptional regulator</fullName>
    </recommendedName>
</protein>
<evidence type="ECO:0000313" key="7">
    <source>
        <dbReference type="Proteomes" id="UP000617734"/>
    </source>
</evidence>
<evidence type="ECO:0000256" key="4">
    <source>
        <dbReference type="ARBA" id="ARBA00023163"/>
    </source>
</evidence>
<dbReference type="GO" id="GO:0003677">
    <property type="term" value="F:DNA binding"/>
    <property type="evidence" value="ECO:0007669"/>
    <property type="project" value="UniProtKB-KW"/>
</dbReference>
<organism evidence="6 7">
    <name type="scientific">Kitasatospora indigofera</name>
    <dbReference type="NCBI Taxonomy" id="67307"/>
    <lineage>
        <taxon>Bacteria</taxon>
        <taxon>Bacillati</taxon>
        <taxon>Actinomycetota</taxon>
        <taxon>Actinomycetes</taxon>
        <taxon>Kitasatosporales</taxon>
        <taxon>Streptomycetaceae</taxon>
        <taxon>Kitasatospora</taxon>
    </lineage>
</organism>
<keyword evidence="4" id="KW-0804">Transcription</keyword>
<dbReference type="Pfam" id="PF03965">
    <property type="entry name" value="Penicillinase_R"/>
    <property type="match status" value="1"/>
</dbReference>
<keyword evidence="2" id="KW-0805">Transcription regulation</keyword>
<sequence>MSAAPSARRSSGELEAQVLVALWAADHPLTPQDVQAALGTGLARTTVATILARLHEKGTVERTRAGRAYAYVPTVQDPAGLAARRMRTELERGSDRSTVLARFVSDLSDEDERMLRDLLGDRASGPSGAPVPSDAPGAPEASDAPGARGTSGPAPAERPGTEGGPR</sequence>
<dbReference type="InterPro" id="IPR036388">
    <property type="entry name" value="WH-like_DNA-bd_sf"/>
</dbReference>
<dbReference type="Gene3D" id="1.10.10.10">
    <property type="entry name" value="Winged helix-like DNA-binding domain superfamily/Winged helix DNA-binding domain"/>
    <property type="match status" value="1"/>
</dbReference>
<dbReference type="GeneID" id="95357079"/>
<dbReference type="GO" id="GO:0045892">
    <property type="term" value="P:negative regulation of DNA-templated transcription"/>
    <property type="evidence" value="ECO:0007669"/>
    <property type="project" value="InterPro"/>
</dbReference>
<reference evidence="6" key="2">
    <citation type="submission" date="2020-09" db="EMBL/GenBank/DDBJ databases">
        <authorList>
            <person name="Sun Q."/>
            <person name="Ohkuma M."/>
        </authorList>
    </citation>
    <scope>NUCLEOTIDE SEQUENCE</scope>
    <source>
        <strain evidence="6">JCM 4646</strain>
    </source>
</reference>
<gene>
    <name evidence="6" type="ORF">GCM10018781_68120</name>
</gene>
<evidence type="ECO:0000256" key="2">
    <source>
        <dbReference type="ARBA" id="ARBA00023015"/>
    </source>
</evidence>
<reference evidence="6" key="1">
    <citation type="journal article" date="2014" name="Int. J. Syst. Evol. Microbiol.">
        <title>Complete genome sequence of Corynebacterium casei LMG S-19264T (=DSM 44701T), isolated from a smear-ripened cheese.</title>
        <authorList>
            <consortium name="US DOE Joint Genome Institute (JGI-PGF)"/>
            <person name="Walter F."/>
            <person name="Albersmeier A."/>
            <person name="Kalinowski J."/>
            <person name="Ruckert C."/>
        </authorList>
    </citation>
    <scope>NUCLEOTIDE SEQUENCE</scope>
    <source>
        <strain evidence="6">JCM 4646</strain>
    </source>
</reference>
<comment type="caution">
    <text evidence="6">The sequence shown here is derived from an EMBL/GenBank/DDBJ whole genome shotgun (WGS) entry which is preliminary data.</text>
</comment>
<dbReference type="RefSeq" id="WP_190214782.1">
    <property type="nucleotide sequence ID" value="NZ_BNBO01000060.1"/>
</dbReference>
<feature type="region of interest" description="Disordered" evidence="5">
    <location>
        <begin position="114"/>
        <end position="166"/>
    </location>
</feature>
<accession>A0A919L2P4</accession>
<dbReference type="AlphaFoldDB" id="A0A919L2P4"/>
<keyword evidence="3" id="KW-0238">DNA-binding</keyword>
<dbReference type="SUPFAM" id="SSF46785">
    <property type="entry name" value="Winged helix' DNA-binding domain"/>
    <property type="match status" value="1"/>
</dbReference>